<evidence type="ECO:0000313" key="2">
    <source>
        <dbReference type="EMBL" id="PON46972.1"/>
    </source>
</evidence>
<evidence type="ECO:0000256" key="1">
    <source>
        <dbReference type="SAM" id="MobiDB-lite"/>
    </source>
</evidence>
<accession>A0A2P5BDV1</accession>
<dbReference type="InParanoid" id="A0A2P5BDV1"/>
<proteinExistence type="predicted"/>
<gene>
    <name evidence="2" type="ORF">TorRG33x02_324410</name>
</gene>
<dbReference type="EMBL" id="JXTC01000543">
    <property type="protein sequence ID" value="PON46972.1"/>
    <property type="molecule type" value="Genomic_DNA"/>
</dbReference>
<keyword evidence="3" id="KW-1185">Reference proteome</keyword>
<dbReference type="Proteomes" id="UP000237000">
    <property type="component" value="Unassembled WGS sequence"/>
</dbReference>
<protein>
    <submittedName>
        <fullName evidence="2">Uncharacterized protein</fullName>
    </submittedName>
</protein>
<feature type="region of interest" description="Disordered" evidence="1">
    <location>
        <begin position="16"/>
        <end position="40"/>
    </location>
</feature>
<dbReference type="OrthoDB" id="10569664at2759"/>
<organism evidence="2 3">
    <name type="scientific">Trema orientale</name>
    <name type="common">Charcoal tree</name>
    <name type="synonym">Celtis orientalis</name>
    <dbReference type="NCBI Taxonomy" id="63057"/>
    <lineage>
        <taxon>Eukaryota</taxon>
        <taxon>Viridiplantae</taxon>
        <taxon>Streptophyta</taxon>
        <taxon>Embryophyta</taxon>
        <taxon>Tracheophyta</taxon>
        <taxon>Spermatophyta</taxon>
        <taxon>Magnoliopsida</taxon>
        <taxon>eudicotyledons</taxon>
        <taxon>Gunneridae</taxon>
        <taxon>Pentapetalae</taxon>
        <taxon>rosids</taxon>
        <taxon>fabids</taxon>
        <taxon>Rosales</taxon>
        <taxon>Cannabaceae</taxon>
        <taxon>Trema</taxon>
    </lineage>
</organism>
<name>A0A2P5BDV1_TREOI</name>
<dbReference type="AlphaFoldDB" id="A0A2P5BDV1"/>
<comment type="caution">
    <text evidence="2">The sequence shown here is derived from an EMBL/GenBank/DDBJ whole genome shotgun (WGS) entry which is preliminary data.</text>
</comment>
<evidence type="ECO:0000313" key="3">
    <source>
        <dbReference type="Proteomes" id="UP000237000"/>
    </source>
</evidence>
<reference evidence="3" key="1">
    <citation type="submission" date="2016-06" db="EMBL/GenBank/DDBJ databases">
        <title>Parallel loss of symbiosis genes in relatives of nitrogen-fixing non-legume Parasponia.</title>
        <authorList>
            <person name="Van Velzen R."/>
            <person name="Holmer R."/>
            <person name="Bu F."/>
            <person name="Rutten L."/>
            <person name="Van Zeijl A."/>
            <person name="Liu W."/>
            <person name="Santuari L."/>
            <person name="Cao Q."/>
            <person name="Sharma T."/>
            <person name="Shen D."/>
            <person name="Roswanjaya Y."/>
            <person name="Wardhani T."/>
            <person name="Kalhor M.S."/>
            <person name="Jansen J."/>
            <person name="Van den Hoogen J."/>
            <person name="Gungor B."/>
            <person name="Hartog M."/>
            <person name="Hontelez J."/>
            <person name="Verver J."/>
            <person name="Yang W.-C."/>
            <person name="Schijlen E."/>
            <person name="Repin R."/>
            <person name="Schilthuizen M."/>
            <person name="Schranz E."/>
            <person name="Heidstra R."/>
            <person name="Miyata K."/>
            <person name="Fedorova E."/>
            <person name="Kohlen W."/>
            <person name="Bisseling T."/>
            <person name="Smit S."/>
            <person name="Geurts R."/>
        </authorList>
    </citation>
    <scope>NUCLEOTIDE SEQUENCE [LARGE SCALE GENOMIC DNA]</scope>
    <source>
        <strain evidence="3">cv. RG33-2</strain>
    </source>
</reference>
<sequence length="146" mass="16785">MSSRYNDYLYFKNRQFAGREARPHQHSTPPPVLTTNKPPRASTVADLASHEHTSAHKRRLARGDGIEDRRQRYWYSDAMDCFCHINPEEHHVDLRGRPSRDLGAIAAKDASSVTSSSQLAHEHLKELEGVVDWLQEERNKARDELV</sequence>